<gene>
    <name evidence="3" type="ORF">SAMN05216233_102332</name>
</gene>
<name>A0A1G5C2H0_9BACT</name>
<feature type="domain" description="Glycosyl transferase family 1" evidence="1">
    <location>
        <begin position="178"/>
        <end position="345"/>
    </location>
</feature>
<protein>
    <submittedName>
        <fullName evidence="3">Glycosyltransferase involved in cell wall bisynthesis</fullName>
    </submittedName>
</protein>
<dbReference type="SUPFAM" id="SSF53756">
    <property type="entry name" value="UDP-Glycosyltransferase/glycogen phosphorylase"/>
    <property type="match status" value="1"/>
</dbReference>
<dbReference type="InterPro" id="IPR001296">
    <property type="entry name" value="Glyco_trans_1"/>
</dbReference>
<dbReference type="PANTHER" id="PTHR12526">
    <property type="entry name" value="GLYCOSYLTRANSFERASE"/>
    <property type="match status" value="1"/>
</dbReference>
<proteinExistence type="predicted"/>
<dbReference type="InterPro" id="IPR028098">
    <property type="entry name" value="Glyco_trans_4-like_N"/>
</dbReference>
<evidence type="ECO:0000313" key="4">
    <source>
        <dbReference type="Proteomes" id="UP000198870"/>
    </source>
</evidence>
<keyword evidence="3" id="KW-0808">Transferase</keyword>
<feature type="domain" description="Glycosyltransferase subfamily 4-like N-terminal" evidence="2">
    <location>
        <begin position="15"/>
        <end position="169"/>
    </location>
</feature>
<accession>A0A1G5C2H0</accession>
<sequence length="378" mass="41404">MAKIRLMQITHDLAIGGLQQVVVNLCRHIDRERFEVSVLCLRSRGEFAAGIEAMGIPVFLLPQKKGTDYFSFFKVARLLRREKIEVIHTHNTQPFVDGTIGALMAGVGTRVHTDHARAFPDKRRYMAAEWVMSRFAHKVVGVSDHTVANLRAYERIESAKLVTIVNGISGERYAVSVDREAKARELGITHTGPFLGFVARLEEEKGGIYLVQAMSEIAARFPGAALVIAGKGELEGALKEEARRLGVAHRVYFIGPRMDVPELLNLFDLCVLPSLREGLPMVIPEAMAAGCPLLATRVGGIPSVITHGENGSLVPPADPGALAAEAVRLLEDEAGMAAYREKGRQVFEERFSAETMAARYETLYLGRCPTGTGVNDSR</sequence>
<dbReference type="Proteomes" id="UP000198870">
    <property type="component" value="Unassembled WGS sequence"/>
</dbReference>
<dbReference type="Gene3D" id="3.40.50.2000">
    <property type="entry name" value="Glycogen Phosphorylase B"/>
    <property type="match status" value="2"/>
</dbReference>
<dbReference type="Pfam" id="PF13439">
    <property type="entry name" value="Glyco_transf_4"/>
    <property type="match status" value="1"/>
</dbReference>
<organism evidence="3 4">
    <name type="scientific">Desulfoluna spongiiphila</name>
    <dbReference type="NCBI Taxonomy" id="419481"/>
    <lineage>
        <taxon>Bacteria</taxon>
        <taxon>Pseudomonadati</taxon>
        <taxon>Thermodesulfobacteriota</taxon>
        <taxon>Desulfobacteria</taxon>
        <taxon>Desulfobacterales</taxon>
        <taxon>Desulfolunaceae</taxon>
        <taxon>Desulfoluna</taxon>
    </lineage>
</organism>
<evidence type="ECO:0000259" key="2">
    <source>
        <dbReference type="Pfam" id="PF13439"/>
    </source>
</evidence>
<dbReference type="EMBL" id="FMUX01000002">
    <property type="protein sequence ID" value="SCX96578.1"/>
    <property type="molecule type" value="Genomic_DNA"/>
</dbReference>
<dbReference type="AlphaFoldDB" id="A0A1G5C2H0"/>
<dbReference type="GO" id="GO:0016757">
    <property type="term" value="F:glycosyltransferase activity"/>
    <property type="evidence" value="ECO:0007669"/>
    <property type="project" value="InterPro"/>
</dbReference>
<dbReference type="OrthoDB" id="5443168at2"/>
<dbReference type="Pfam" id="PF00534">
    <property type="entry name" value="Glycos_transf_1"/>
    <property type="match status" value="1"/>
</dbReference>
<evidence type="ECO:0000313" key="3">
    <source>
        <dbReference type="EMBL" id="SCX96578.1"/>
    </source>
</evidence>
<reference evidence="3 4" key="1">
    <citation type="submission" date="2016-10" db="EMBL/GenBank/DDBJ databases">
        <authorList>
            <person name="de Groot N.N."/>
        </authorList>
    </citation>
    <scope>NUCLEOTIDE SEQUENCE [LARGE SCALE GENOMIC DNA]</scope>
    <source>
        <strain evidence="3 4">AA1</strain>
    </source>
</reference>
<keyword evidence="4" id="KW-1185">Reference proteome</keyword>
<dbReference type="PANTHER" id="PTHR12526:SF630">
    <property type="entry name" value="GLYCOSYLTRANSFERASE"/>
    <property type="match status" value="1"/>
</dbReference>
<dbReference type="RefSeq" id="WP_092208802.1">
    <property type="nucleotide sequence ID" value="NZ_FMUX01000002.1"/>
</dbReference>
<dbReference type="STRING" id="419481.SAMN05216233_102332"/>
<evidence type="ECO:0000259" key="1">
    <source>
        <dbReference type="Pfam" id="PF00534"/>
    </source>
</evidence>